<sequence length="472" mass="52135">MVSPSAKPGKEGKTKGKPRGFRRDRDCLTCKERGVKCDLNRPSCGPCNSASIVCQGYVNRVKWVGGSTSSAKANEPNTTSSVEETSPGLYVTTSNLSQTSELSPSLDGSIPGFPVGFTSPVSQAKQALTSPSTFSVNGEGNNAGWSTGLANYLQYFTSQYTQARLDPDKVKFDAEYTGFVDVWAFAWKRISLRMTGASHNDGLDQDLLYSNALQGLKRSVESGDILALFGITVFAFLDVREGPFGHWTRHLRGARALLDVHCSNFGELSVLYSSTPGLKQAISLLNWYDCMGAVIHKDRGLVFADFHRFEIDPVLFDLVGCPRDTFFVYVRLAEGHMSALSHETYHSSMSQLLNLSHNTTDDRLLLQDAWRYASILVALEELYPNVASEAAPTSTVIADRLCDIVERILPTSAAYIHLPVAVYFIGIHASTERHHEVSQRFWSYFDTNPTPAYPNAQNMSAARRQKRRSRVA</sequence>
<dbReference type="SUPFAM" id="SSF57701">
    <property type="entry name" value="Zn2/Cys6 DNA-binding domain"/>
    <property type="match status" value="1"/>
</dbReference>
<dbReference type="SMART" id="SM00066">
    <property type="entry name" value="GAL4"/>
    <property type="match status" value="1"/>
</dbReference>
<evidence type="ECO:0000256" key="5">
    <source>
        <dbReference type="SAM" id="MobiDB-lite"/>
    </source>
</evidence>
<dbReference type="AlphaFoldDB" id="A0A0N1H2F6"/>
<dbReference type="VEuPathDB" id="FungiDB:AB675_5782"/>
<evidence type="ECO:0000313" key="8">
    <source>
        <dbReference type="Proteomes" id="UP000038010"/>
    </source>
</evidence>
<evidence type="ECO:0000313" key="7">
    <source>
        <dbReference type="EMBL" id="KPI38822.1"/>
    </source>
</evidence>
<feature type="region of interest" description="Disordered" evidence="5">
    <location>
        <begin position="1"/>
        <end position="23"/>
    </location>
</feature>
<evidence type="ECO:0000256" key="2">
    <source>
        <dbReference type="ARBA" id="ARBA00023125"/>
    </source>
</evidence>
<organism evidence="7 8">
    <name type="scientific">Cyphellophora attinorum</name>
    <dbReference type="NCBI Taxonomy" id="1664694"/>
    <lineage>
        <taxon>Eukaryota</taxon>
        <taxon>Fungi</taxon>
        <taxon>Dikarya</taxon>
        <taxon>Ascomycota</taxon>
        <taxon>Pezizomycotina</taxon>
        <taxon>Eurotiomycetes</taxon>
        <taxon>Chaetothyriomycetidae</taxon>
        <taxon>Chaetothyriales</taxon>
        <taxon>Cyphellophoraceae</taxon>
        <taxon>Cyphellophora</taxon>
    </lineage>
</organism>
<gene>
    <name evidence="7" type="ORF">AB675_5782</name>
</gene>
<evidence type="ECO:0000259" key="6">
    <source>
        <dbReference type="PROSITE" id="PS50048"/>
    </source>
</evidence>
<evidence type="ECO:0000256" key="3">
    <source>
        <dbReference type="ARBA" id="ARBA00023163"/>
    </source>
</evidence>
<dbReference type="GO" id="GO:0003677">
    <property type="term" value="F:DNA binding"/>
    <property type="evidence" value="ECO:0007669"/>
    <property type="project" value="UniProtKB-KW"/>
</dbReference>
<dbReference type="EMBL" id="LFJN01000017">
    <property type="protein sequence ID" value="KPI38822.1"/>
    <property type="molecule type" value="Genomic_DNA"/>
</dbReference>
<evidence type="ECO:0000256" key="4">
    <source>
        <dbReference type="ARBA" id="ARBA00023242"/>
    </source>
</evidence>
<dbReference type="InterPro" id="IPR001138">
    <property type="entry name" value="Zn2Cys6_DnaBD"/>
</dbReference>
<evidence type="ECO:0000256" key="1">
    <source>
        <dbReference type="ARBA" id="ARBA00023015"/>
    </source>
</evidence>
<dbReference type="GO" id="GO:0008270">
    <property type="term" value="F:zinc ion binding"/>
    <property type="evidence" value="ECO:0007669"/>
    <property type="project" value="InterPro"/>
</dbReference>
<dbReference type="RefSeq" id="XP_017998785.1">
    <property type="nucleotide sequence ID" value="XM_018146021.1"/>
</dbReference>
<keyword evidence="4" id="KW-0539">Nucleus</keyword>
<feature type="domain" description="Zn(2)-C6 fungal-type" evidence="6">
    <location>
        <begin position="26"/>
        <end position="54"/>
    </location>
</feature>
<feature type="region of interest" description="Disordered" evidence="5">
    <location>
        <begin position="453"/>
        <end position="472"/>
    </location>
</feature>
<accession>A0A0N1H2F6</accession>
<dbReference type="Proteomes" id="UP000038010">
    <property type="component" value="Unassembled WGS sequence"/>
</dbReference>
<keyword evidence="3" id="KW-0804">Transcription</keyword>
<comment type="caution">
    <text evidence="7">The sequence shown here is derived from an EMBL/GenBank/DDBJ whole genome shotgun (WGS) entry which is preliminary data.</text>
</comment>
<reference evidence="7 8" key="1">
    <citation type="submission" date="2015-06" db="EMBL/GenBank/DDBJ databases">
        <title>Draft genome of the ant-associated black yeast Phialophora attae CBS 131958.</title>
        <authorList>
            <person name="Moreno L.F."/>
            <person name="Stielow B.J."/>
            <person name="de Hoog S."/>
            <person name="Vicente V.A."/>
            <person name="Weiss V.A."/>
            <person name="de Vries M."/>
            <person name="Cruz L.M."/>
            <person name="Souza E.M."/>
        </authorList>
    </citation>
    <scope>NUCLEOTIDE SEQUENCE [LARGE SCALE GENOMIC DNA]</scope>
    <source>
        <strain evidence="7 8">CBS 131958</strain>
    </source>
</reference>
<dbReference type="GO" id="GO:0000981">
    <property type="term" value="F:DNA-binding transcription factor activity, RNA polymerase II-specific"/>
    <property type="evidence" value="ECO:0007669"/>
    <property type="project" value="InterPro"/>
</dbReference>
<dbReference type="InterPro" id="IPR036864">
    <property type="entry name" value="Zn2-C6_fun-type_DNA-bd_sf"/>
</dbReference>
<feature type="compositionally biased region" description="Basic residues" evidence="5">
    <location>
        <begin position="463"/>
        <end position="472"/>
    </location>
</feature>
<keyword evidence="1" id="KW-0805">Transcription regulation</keyword>
<protein>
    <recommendedName>
        <fullName evidence="6">Zn(2)-C6 fungal-type domain-containing protein</fullName>
    </recommendedName>
</protein>
<name>A0A0N1H2F6_9EURO</name>
<proteinExistence type="predicted"/>
<dbReference type="GeneID" id="28737901"/>
<dbReference type="OrthoDB" id="4491390at2759"/>
<keyword evidence="2" id="KW-0238">DNA-binding</keyword>
<dbReference type="PROSITE" id="PS50048">
    <property type="entry name" value="ZN2_CY6_FUNGAL_2"/>
    <property type="match status" value="1"/>
</dbReference>
<dbReference type="CDD" id="cd00067">
    <property type="entry name" value="GAL4"/>
    <property type="match status" value="1"/>
</dbReference>
<dbReference type="PANTHER" id="PTHR37534">
    <property type="entry name" value="TRANSCRIPTIONAL ACTIVATOR PROTEIN UGA3"/>
    <property type="match status" value="1"/>
</dbReference>
<dbReference type="Gene3D" id="4.10.240.10">
    <property type="entry name" value="Zn(2)-C6 fungal-type DNA-binding domain"/>
    <property type="match status" value="1"/>
</dbReference>
<dbReference type="PANTHER" id="PTHR37534:SF46">
    <property type="entry name" value="ZN(II)2CYS6 TRANSCRIPTION FACTOR (EUROFUNG)"/>
    <property type="match status" value="1"/>
</dbReference>
<dbReference type="Pfam" id="PF00172">
    <property type="entry name" value="Zn_clus"/>
    <property type="match status" value="1"/>
</dbReference>
<keyword evidence="8" id="KW-1185">Reference proteome</keyword>